<protein>
    <submittedName>
        <fullName evidence="3">LruC domain-containing protein</fullName>
    </submittedName>
</protein>
<evidence type="ECO:0000256" key="1">
    <source>
        <dbReference type="SAM" id="SignalP"/>
    </source>
</evidence>
<dbReference type="InterPro" id="IPR032295">
    <property type="entry name" value="DUF4842"/>
</dbReference>
<sequence>MKSLNLYVLLSFLVIYISCTPNSDEIEEPETEIIVETSKQILENLSIPSDFNFETERNVTLTINDATPYVKYEIFAYSTNYSSEEENISEALNNLLYSGKPSNGSIVHVFSLSTVYNKVYISRKDGLEYSSEIIDIINNEIDFNISNSSKSSRKTNESYKTNDNGCVECEDNFFLNGDFENGPSLPKTFIITSENNVEGWSTTATDSKIELWNSGFNGVPAQNGTYFAELNANKNAALYQRICTSPGAEISWSVWHRGRAGTDKAVVRIGENLATATTEVTMITDNTAWKKYSGTYKVPEGQIDTYFLFEAVSTAGSISVGNFIDNVVITETVAGDCTEVVNKIFYPTKFAVSTIAFEDLWPYSGDYDFNDLIISYNIETFLNAQNKVTQVDFNYKVESIGAGYTNGFGVELEGVSPSLISSVTGMNLTEGIITNNSNGTEQNQPNAVIIFFDNAQENENLFNTISVIFSEPITTETLGTAPFNPFLIVNKDRLTEIHLPNKPTTYFPTTTTIDDLPTVKDADGNFKTPEGLPWAINVTGDFSAPKESTVITDAYNYFADWATTGGSTYSDWYQDKSGYRNNKNLKN</sequence>
<evidence type="ECO:0000259" key="2">
    <source>
        <dbReference type="Pfam" id="PF16130"/>
    </source>
</evidence>
<feature type="domain" description="DUF4842" evidence="2">
    <location>
        <begin position="386"/>
        <end position="573"/>
    </location>
</feature>
<gene>
    <name evidence="3" type="ORF">ACFQ5N_08895</name>
</gene>
<feature type="chain" id="PRO_5046165282" evidence="1">
    <location>
        <begin position="24"/>
        <end position="587"/>
    </location>
</feature>
<evidence type="ECO:0000313" key="4">
    <source>
        <dbReference type="Proteomes" id="UP001597241"/>
    </source>
</evidence>
<dbReference type="RefSeq" id="WP_386809146.1">
    <property type="nucleotide sequence ID" value="NZ_JBHTMV010000004.1"/>
</dbReference>
<evidence type="ECO:0000313" key="3">
    <source>
        <dbReference type="EMBL" id="MFD1293950.1"/>
    </source>
</evidence>
<dbReference type="InterPro" id="IPR031025">
    <property type="entry name" value="LruC_dom"/>
</dbReference>
<comment type="caution">
    <text evidence="3">The sequence shown here is derived from an EMBL/GenBank/DDBJ whole genome shotgun (WGS) entry which is preliminary data.</text>
</comment>
<dbReference type="InterPro" id="IPR008979">
    <property type="entry name" value="Galactose-bd-like_sf"/>
</dbReference>
<keyword evidence="4" id="KW-1185">Reference proteome</keyword>
<accession>A0ABW3WRR6</accession>
<feature type="signal peptide" evidence="1">
    <location>
        <begin position="1"/>
        <end position="23"/>
    </location>
</feature>
<keyword evidence="1" id="KW-0732">Signal</keyword>
<dbReference type="Gene3D" id="2.60.120.260">
    <property type="entry name" value="Galactose-binding domain-like"/>
    <property type="match status" value="1"/>
</dbReference>
<organism evidence="3 4">
    <name type="scientific">Lutibacter holmesii</name>
    <dbReference type="NCBI Taxonomy" id="1137985"/>
    <lineage>
        <taxon>Bacteria</taxon>
        <taxon>Pseudomonadati</taxon>
        <taxon>Bacteroidota</taxon>
        <taxon>Flavobacteriia</taxon>
        <taxon>Flavobacteriales</taxon>
        <taxon>Flavobacteriaceae</taxon>
        <taxon>Lutibacter</taxon>
    </lineage>
</organism>
<dbReference type="EMBL" id="JBHTMV010000004">
    <property type="protein sequence ID" value="MFD1293950.1"/>
    <property type="molecule type" value="Genomic_DNA"/>
</dbReference>
<name>A0ABW3WRR6_9FLAO</name>
<dbReference type="Proteomes" id="UP001597241">
    <property type="component" value="Unassembled WGS sequence"/>
</dbReference>
<dbReference type="SUPFAM" id="SSF49785">
    <property type="entry name" value="Galactose-binding domain-like"/>
    <property type="match status" value="1"/>
</dbReference>
<dbReference type="NCBIfam" id="TIGR04456">
    <property type="entry name" value="LruC_dom"/>
    <property type="match status" value="1"/>
</dbReference>
<proteinExistence type="predicted"/>
<dbReference type="Pfam" id="PF16130">
    <property type="entry name" value="DUF4842"/>
    <property type="match status" value="1"/>
</dbReference>
<reference evidence="4" key="1">
    <citation type="journal article" date="2019" name="Int. J. Syst. Evol. Microbiol.">
        <title>The Global Catalogue of Microorganisms (GCM) 10K type strain sequencing project: providing services to taxonomists for standard genome sequencing and annotation.</title>
        <authorList>
            <consortium name="The Broad Institute Genomics Platform"/>
            <consortium name="The Broad Institute Genome Sequencing Center for Infectious Disease"/>
            <person name="Wu L."/>
            <person name="Ma J."/>
        </authorList>
    </citation>
    <scope>NUCLEOTIDE SEQUENCE [LARGE SCALE GENOMIC DNA]</scope>
    <source>
        <strain evidence="4">CCUG 62221</strain>
    </source>
</reference>